<evidence type="ECO:0000313" key="1">
    <source>
        <dbReference type="EMBL" id="GAG79185.1"/>
    </source>
</evidence>
<dbReference type="AlphaFoldDB" id="X1A9S5"/>
<sequence length="83" mass="9239">MDKAKTLREISNLSDKILKTGDEESVLAAHALRFVCVFLARGYIQLLMAFFGNLATLMKWTEDEKGTKRQLVVPAVSDIVAPN</sequence>
<proteinExistence type="predicted"/>
<gene>
    <name evidence="1" type="ORF">S01H4_23602</name>
</gene>
<protein>
    <submittedName>
        <fullName evidence="1">Uncharacterized protein</fullName>
    </submittedName>
</protein>
<accession>X1A9S5</accession>
<dbReference type="EMBL" id="BART01010971">
    <property type="protein sequence ID" value="GAG79185.1"/>
    <property type="molecule type" value="Genomic_DNA"/>
</dbReference>
<comment type="caution">
    <text evidence="1">The sequence shown here is derived from an EMBL/GenBank/DDBJ whole genome shotgun (WGS) entry which is preliminary data.</text>
</comment>
<organism evidence="1">
    <name type="scientific">marine sediment metagenome</name>
    <dbReference type="NCBI Taxonomy" id="412755"/>
    <lineage>
        <taxon>unclassified sequences</taxon>
        <taxon>metagenomes</taxon>
        <taxon>ecological metagenomes</taxon>
    </lineage>
</organism>
<name>X1A9S5_9ZZZZ</name>
<reference evidence="1" key="1">
    <citation type="journal article" date="2014" name="Front. Microbiol.">
        <title>High frequency of phylogenetically diverse reductive dehalogenase-homologous genes in deep subseafloor sedimentary metagenomes.</title>
        <authorList>
            <person name="Kawai M."/>
            <person name="Futagami T."/>
            <person name="Toyoda A."/>
            <person name="Takaki Y."/>
            <person name="Nishi S."/>
            <person name="Hori S."/>
            <person name="Arai W."/>
            <person name="Tsubouchi T."/>
            <person name="Morono Y."/>
            <person name="Uchiyama I."/>
            <person name="Ito T."/>
            <person name="Fujiyama A."/>
            <person name="Inagaki F."/>
            <person name="Takami H."/>
        </authorList>
    </citation>
    <scope>NUCLEOTIDE SEQUENCE</scope>
    <source>
        <strain evidence="1">Expedition CK06-06</strain>
    </source>
</reference>